<evidence type="ECO:0000313" key="2">
    <source>
        <dbReference type="EMBL" id="MDQ6413551.1"/>
    </source>
</evidence>
<comment type="caution">
    <text evidence="2">The sequence shown here is derived from an EMBL/GenBank/DDBJ whole genome shotgun (WGS) entry which is preliminary data.</text>
</comment>
<keyword evidence="3" id="KW-1185">Reference proteome</keyword>
<dbReference type="EMBL" id="JAMXWF010000062">
    <property type="protein sequence ID" value="MDQ6413551.1"/>
    <property type="molecule type" value="Genomic_DNA"/>
</dbReference>
<evidence type="ECO:0000313" key="3">
    <source>
        <dbReference type="Proteomes" id="UP001209412"/>
    </source>
</evidence>
<dbReference type="AlphaFoldDB" id="A0AAP5BKZ5"/>
<sequence>MIYRRQTRSAIYEGTLEEIEDRRGMFLIHIDQGDYVVFELIQRVRPGLGEDVAIGNRVSGPLHALGKTEITNVSGECRLRVYGQTGPSSLTACRRVMFR</sequence>
<accession>A0AAP5BKZ5</accession>
<protein>
    <submittedName>
        <fullName evidence="2">Uncharacterized protein</fullName>
    </submittedName>
</protein>
<dbReference type="RefSeq" id="WP_266261870.1">
    <property type="nucleotide sequence ID" value="NZ_JAMXWF010000062.1"/>
</dbReference>
<reference evidence="2" key="1">
    <citation type="submission" date="2022-06" db="EMBL/GenBank/DDBJ databases">
        <title>PHB producers.</title>
        <authorList>
            <person name="Besaury L."/>
        </authorList>
    </citation>
    <scope>NUCLEOTIDE SEQUENCE</scope>
    <source>
        <strain evidence="2 3">SEWS6</strain>
    </source>
</reference>
<proteinExistence type="predicted"/>
<evidence type="ECO:0000313" key="4">
    <source>
        <dbReference type="Proteomes" id="UP001242288"/>
    </source>
</evidence>
<name>A0AAP5BKZ5_9BURK</name>
<dbReference type="EMBL" id="JAPKHW010000062">
    <property type="protein sequence ID" value="MCX4151741.1"/>
    <property type="molecule type" value="Genomic_DNA"/>
</dbReference>
<dbReference type="Proteomes" id="UP001242288">
    <property type="component" value="Unassembled WGS sequence"/>
</dbReference>
<organism evidence="2 4">
    <name type="scientific">Paraburkholderia madseniana</name>
    <dbReference type="NCBI Taxonomy" id="2599607"/>
    <lineage>
        <taxon>Bacteria</taxon>
        <taxon>Pseudomonadati</taxon>
        <taxon>Pseudomonadota</taxon>
        <taxon>Betaproteobacteria</taxon>
        <taxon>Burkholderiales</taxon>
        <taxon>Burkholderiaceae</taxon>
        <taxon>Paraburkholderia</taxon>
    </lineage>
</organism>
<evidence type="ECO:0000313" key="1">
    <source>
        <dbReference type="EMBL" id="MCX4151741.1"/>
    </source>
</evidence>
<dbReference type="Proteomes" id="UP001209412">
    <property type="component" value="Unassembled WGS sequence"/>
</dbReference>
<gene>
    <name evidence="2" type="ORF">NIE36_41230</name>
    <name evidence="1" type="ORF">OSB80_41340</name>
</gene>